<accession>A0A9X4BIG8</accession>
<feature type="domain" description="DUF4372" evidence="7">
    <location>
        <begin position="16"/>
        <end position="72"/>
    </location>
</feature>
<reference evidence="10" key="1">
    <citation type="submission" date="2023-02" db="EMBL/GenBank/DDBJ databases">
        <title>Tahibacter soli sp. nov. isolated from soil.</title>
        <authorList>
            <person name="Baek J.H."/>
            <person name="Lee J.K."/>
            <person name="Choi D.G."/>
            <person name="Jeon C.O."/>
        </authorList>
    </citation>
    <scope>NUCLEOTIDE SEQUENCE</scope>
    <source>
        <strain evidence="10">BL</strain>
    </source>
</reference>
<dbReference type="GO" id="GO:0003677">
    <property type="term" value="F:DNA binding"/>
    <property type="evidence" value="ECO:0007669"/>
    <property type="project" value="UniProtKB-KW"/>
</dbReference>
<dbReference type="Proteomes" id="UP001139971">
    <property type="component" value="Unassembled WGS sequence"/>
</dbReference>
<dbReference type="EMBL" id="JAOVZO020000003">
    <property type="protein sequence ID" value="MDC8011698.1"/>
    <property type="molecule type" value="Genomic_DNA"/>
</dbReference>
<keyword evidence="11" id="KW-1185">Reference proteome</keyword>
<dbReference type="AlphaFoldDB" id="A0A9X4BIG8"/>
<evidence type="ECO:0000256" key="1">
    <source>
        <dbReference type="ARBA" id="ARBA00010075"/>
    </source>
</evidence>
<keyword evidence="4" id="KW-0233">DNA recombination</keyword>
<keyword evidence="5" id="KW-0472">Membrane</keyword>
<feature type="transmembrane region" description="Helical" evidence="5">
    <location>
        <begin position="318"/>
        <end position="338"/>
    </location>
</feature>
<keyword evidence="3" id="KW-0238">DNA-binding</keyword>
<protein>
    <submittedName>
        <fullName evidence="10">IS4 family transposase</fullName>
    </submittedName>
</protein>
<dbReference type="EMBL" id="JAOVZO020000017">
    <property type="protein sequence ID" value="MDC8013603.1"/>
    <property type="molecule type" value="Genomic_DNA"/>
</dbReference>
<dbReference type="GO" id="GO:0004803">
    <property type="term" value="F:transposase activity"/>
    <property type="evidence" value="ECO:0007669"/>
    <property type="project" value="InterPro"/>
</dbReference>
<evidence type="ECO:0000256" key="4">
    <source>
        <dbReference type="ARBA" id="ARBA00023172"/>
    </source>
</evidence>
<evidence type="ECO:0000313" key="9">
    <source>
        <dbReference type="EMBL" id="MDC8013220.1"/>
    </source>
</evidence>
<dbReference type="InterPro" id="IPR025399">
    <property type="entry name" value="DUF4372"/>
</dbReference>
<sequence>MYRVSRLGELLEESFRARFDAQVRQHNADKHLKKFKRWDQFVAMTCAQLQGATSLRALTGGLKALSNHHYHLRTRLVGHSTLADANQRDPAVFGAVAQMLMSQVARKLRKECQRTLVRIDSTSITLKGNGFDAWTSDTSNCFTQGLKLHVALDDADVPVYHSITAANVNDVTEGAKIPIERGTTYVFDKGYCDYGWWWSIHQAGAWFVTRVKTNAVLKVEQTLPIPPGNRSRILADEVVRLSNKNPGAGRKNPYTARLRRITIRRDNDQTLVLISNDLDRSAAQIAACYQQRWDVELFFKWLKQHLNIKRYLGRSPNAVRTQLLIALIVYLLVALLRHRTKTDATLWLFTAVLRMTLFERPQLHEDMRQRRATKAAELDARQPQLADWK</sequence>
<dbReference type="InterPro" id="IPR047952">
    <property type="entry name" value="Transpos_IS4"/>
</dbReference>
<evidence type="ECO:0000313" key="10">
    <source>
        <dbReference type="EMBL" id="MDC8013603.1"/>
    </source>
</evidence>
<keyword evidence="2" id="KW-0815">Transposition</keyword>
<evidence type="ECO:0000256" key="5">
    <source>
        <dbReference type="SAM" id="Phobius"/>
    </source>
</evidence>
<dbReference type="EMBL" id="JAOVZO020000017">
    <property type="protein sequence ID" value="MDC8013220.1"/>
    <property type="molecule type" value="Genomic_DNA"/>
</dbReference>
<evidence type="ECO:0000313" key="8">
    <source>
        <dbReference type="EMBL" id="MDC8011698.1"/>
    </source>
</evidence>
<dbReference type="RefSeq" id="WP_263541087.1">
    <property type="nucleotide sequence ID" value="NZ_JAOVZO020000003.1"/>
</dbReference>
<dbReference type="NCBIfam" id="NF033592">
    <property type="entry name" value="transpos_IS4_1"/>
    <property type="match status" value="1"/>
</dbReference>
<dbReference type="InterPro" id="IPR012337">
    <property type="entry name" value="RNaseH-like_sf"/>
</dbReference>
<evidence type="ECO:0000259" key="6">
    <source>
        <dbReference type="Pfam" id="PF01609"/>
    </source>
</evidence>
<dbReference type="Gene3D" id="3.90.350.10">
    <property type="entry name" value="Transposase Inhibitor Protein From Tn5, Chain A, domain 1"/>
    <property type="match status" value="1"/>
</dbReference>
<comment type="similarity">
    <text evidence="1">Belongs to the transposase 11 family.</text>
</comment>
<dbReference type="PANTHER" id="PTHR33258">
    <property type="entry name" value="TRANSPOSASE INSL FOR INSERTION SEQUENCE ELEMENT IS186A-RELATED"/>
    <property type="match status" value="1"/>
</dbReference>
<name>A0A9X4BIG8_9GAMM</name>
<keyword evidence="5" id="KW-1133">Transmembrane helix</keyword>
<dbReference type="PANTHER" id="PTHR33258:SF1">
    <property type="entry name" value="TRANSPOSASE INSL FOR INSERTION SEQUENCE ELEMENT IS186A-RELATED"/>
    <property type="match status" value="1"/>
</dbReference>
<dbReference type="Pfam" id="PF01609">
    <property type="entry name" value="DDE_Tnp_1"/>
    <property type="match status" value="1"/>
</dbReference>
<dbReference type="GO" id="GO:0006313">
    <property type="term" value="P:DNA transposition"/>
    <property type="evidence" value="ECO:0007669"/>
    <property type="project" value="InterPro"/>
</dbReference>
<keyword evidence="5" id="KW-0812">Transmembrane</keyword>
<evidence type="ECO:0000256" key="3">
    <source>
        <dbReference type="ARBA" id="ARBA00023125"/>
    </source>
</evidence>
<evidence type="ECO:0000313" key="11">
    <source>
        <dbReference type="Proteomes" id="UP001139971"/>
    </source>
</evidence>
<evidence type="ECO:0000256" key="2">
    <source>
        <dbReference type="ARBA" id="ARBA00022578"/>
    </source>
</evidence>
<proteinExistence type="inferred from homology"/>
<dbReference type="SUPFAM" id="SSF53098">
    <property type="entry name" value="Ribonuclease H-like"/>
    <property type="match status" value="1"/>
</dbReference>
<organism evidence="10 11">
    <name type="scientific">Tahibacter soli</name>
    <dbReference type="NCBI Taxonomy" id="2983605"/>
    <lineage>
        <taxon>Bacteria</taxon>
        <taxon>Pseudomonadati</taxon>
        <taxon>Pseudomonadota</taxon>
        <taxon>Gammaproteobacteria</taxon>
        <taxon>Lysobacterales</taxon>
        <taxon>Rhodanobacteraceae</taxon>
        <taxon>Tahibacter</taxon>
    </lineage>
</organism>
<dbReference type="Pfam" id="PF14294">
    <property type="entry name" value="DUF4372"/>
    <property type="match status" value="1"/>
</dbReference>
<evidence type="ECO:0000259" key="7">
    <source>
        <dbReference type="Pfam" id="PF14294"/>
    </source>
</evidence>
<gene>
    <name evidence="8" type="ORF">OD750_003975</name>
    <name evidence="9" type="ORF">OD750_011790</name>
    <name evidence="10" type="ORF">OD750_013755</name>
</gene>
<feature type="domain" description="Transposase IS4-like" evidence="6">
    <location>
        <begin position="114"/>
        <end position="332"/>
    </location>
</feature>
<dbReference type="InterPro" id="IPR002559">
    <property type="entry name" value="Transposase_11"/>
</dbReference>
<comment type="caution">
    <text evidence="10">The sequence shown here is derived from an EMBL/GenBank/DDBJ whole genome shotgun (WGS) entry which is preliminary data.</text>
</comment>